<feature type="transmembrane region" description="Helical" evidence="1">
    <location>
        <begin position="65"/>
        <end position="85"/>
    </location>
</feature>
<name>A0ABV1D966_9FIRM</name>
<dbReference type="SUPFAM" id="SSF56300">
    <property type="entry name" value="Metallo-dependent phosphatases"/>
    <property type="match status" value="1"/>
</dbReference>
<organism evidence="3 4">
    <name type="scientific">Enterocloster hominis</name>
    <name type="common">ex Hitch et al. 2024</name>
    <dbReference type="NCBI Taxonomy" id="1917870"/>
    <lineage>
        <taxon>Bacteria</taxon>
        <taxon>Bacillati</taxon>
        <taxon>Bacillota</taxon>
        <taxon>Clostridia</taxon>
        <taxon>Lachnospirales</taxon>
        <taxon>Lachnospiraceae</taxon>
        <taxon>Enterocloster</taxon>
    </lineage>
</organism>
<sequence length="412" mass="45482">MKGICRTVIDAVHQSKYDDMEVRDNMRIVAVVFMLIILLGLFINAGRQIYLWLMLLFKGMNQPMFSVFFGLLVLAVLVVFVVSRIPGLGAYRTLFLIDHYALGALAYVVIVTNTVSLLLYAARLVHLIQAPTPRSVQMISAALSLFLVTGLTVYGTVHAANIQTRRYNVRIGPEQGKMDTLRLVLLSDIHLGYVIEEKHLAKVVAAVNALKPDIICIAGDIFDGDITSLSNPEKLQALFRKMESGYGVFACLGNHDAGDGYRQMLDFLDGAGIRVLMDEAVVIDQRFVLAGRRDSFPIGAHGDSRKNLEGLPDDKSLPVIVLDHQPGNIDEYGNEADLILCGHTHQGQMFPFNLITNAVFDVDYGYYRAGETTPQVIVTSGAGTWGPPLRVATDNEVVEINLLIPHLELEQE</sequence>
<dbReference type="CDD" id="cd07385">
    <property type="entry name" value="MPP_YkuE_C"/>
    <property type="match status" value="1"/>
</dbReference>
<evidence type="ECO:0000256" key="1">
    <source>
        <dbReference type="SAM" id="Phobius"/>
    </source>
</evidence>
<feature type="transmembrane region" description="Helical" evidence="1">
    <location>
        <begin position="28"/>
        <end position="53"/>
    </location>
</feature>
<protein>
    <submittedName>
        <fullName evidence="3">Metallophosphoesterase</fullName>
    </submittedName>
</protein>
<keyword evidence="1" id="KW-1133">Transmembrane helix</keyword>
<dbReference type="PANTHER" id="PTHR31302:SF0">
    <property type="entry name" value="TRANSMEMBRANE PROTEIN WITH METALLOPHOSPHOESTERASE DOMAIN"/>
    <property type="match status" value="1"/>
</dbReference>
<dbReference type="InterPro" id="IPR004843">
    <property type="entry name" value="Calcineurin-like_PHP"/>
</dbReference>
<dbReference type="InterPro" id="IPR051158">
    <property type="entry name" value="Metallophosphoesterase_sf"/>
</dbReference>
<proteinExistence type="predicted"/>
<keyword evidence="1" id="KW-0812">Transmembrane</keyword>
<gene>
    <name evidence="3" type="ORF">WMQ36_18300</name>
</gene>
<dbReference type="Gene3D" id="3.60.21.10">
    <property type="match status" value="1"/>
</dbReference>
<dbReference type="RefSeq" id="WP_349118445.1">
    <property type="nucleotide sequence ID" value="NZ_JBBMFM010000080.1"/>
</dbReference>
<dbReference type="Proteomes" id="UP001454086">
    <property type="component" value="Unassembled WGS sequence"/>
</dbReference>
<evidence type="ECO:0000259" key="2">
    <source>
        <dbReference type="Pfam" id="PF00149"/>
    </source>
</evidence>
<dbReference type="PANTHER" id="PTHR31302">
    <property type="entry name" value="TRANSMEMBRANE PROTEIN WITH METALLOPHOSPHOESTERASE DOMAIN-RELATED"/>
    <property type="match status" value="1"/>
</dbReference>
<keyword evidence="4" id="KW-1185">Reference proteome</keyword>
<reference evidence="3 4" key="1">
    <citation type="submission" date="2024-03" db="EMBL/GenBank/DDBJ databases">
        <title>Human intestinal bacterial collection.</title>
        <authorList>
            <person name="Pauvert C."/>
            <person name="Hitch T.C.A."/>
            <person name="Clavel T."/>
        </authorList>
    </citation>
    <scope>NUCLEOTIDE SEQUENCE [LARGE SCALE GENOMIC DNA]</scope>
    <source>
        <strain evidence="3 4">CLA-SR-H021</strain>
    </source>
</reference>
<keyword evidence="1" id="KW-0472">Membrane</keyword>
<feature type="transmembrane region" description="Helical" evidence="1">
    <location>
        <begin position="138"/>
        <end position="157"/>
    </location>
</feature>
<feature type="transmembrane region" description="Helical" evidence="1">
    <location>
        <begin position="105"/>
        <end position="126"/>
    </location>
</feature>
<dbReference type="Pfam" id="PF00149">
    <property type="entry name" value="Metallophos"/>
    <property type="match status" value="1"/>
</dbReference>
<accession>A0ABV1D966</accession>
<evidence type="ECO:0000313" key="4">
    <source>
        <dbReference type="Proteomes" id="UP001454086"/>
    </source>
</evidence>
<evidence type="ECO:0000313" key="3">
    <source>
        <dbReference type="EMBL" id="MEQ2426928.1"/>
    </source>
</evidence>
<feature type="domain" description="Calcineurin-like phosphoesterase" evidence="2">
    <location>
        <begin position="181"/>
        <end position="346"/>
    </location>
</feature>
<comment type="caution">
    <text evidence="3">The sequence shown here is derived from an EMBL/GenBank/DDBJ whole genome shotgun (WGS) entry which is preliminary data.</text>
</comment>
<dbReference type="EMBL" id="JBBMFM010000080">
    <property type="protein sequence ID" value="MEQ2426928.1"/>
    <property type="molecule type" value="Genomic_DNA"/>
</dbReference>
<dbReference type="InterPro" id="IPR029052">
    <property type="entry name" value="Metallo-depent_PP-like"/>
</dbReference>